<proteinExistence type="predicted"/>
<gene>
    <name evidence="2" type="ORF">scyTo_0010007</name>
</gene>
<organism evidence="2 3">
    <name type="scientific">Scyliorhinus torazame</name>
    <name type="common">Cloudy catshark</name>
    <name type="synonym">Catulus torazame</name>
    <dbReference type="NCBI Taxonomy" id="75743"/>
    <lineage>
        <taxon>Eukaryota</taxon>
        <taxon>Metazoa</taxon>
        <taxon>Chordata</taxon>
        <taxon>Craniata</taxon>
        <taxon>Vertebrata</taxon>
        <taxon>Chondrichthyes</taxon>
        <taxon>Elasmobranchii</taxon>
        <taxon>Galeomorphii</taxon>
        <taxon>Galeoidea</taxon>
        <taxon>Carcharhiniformes</taxon>
        <taxon>Scyliorhinidae</taxon>
        <taxon>Scyliorhinus</taxon>
    </lineage>
</organism>
<dbReference type="Proteomes" id="UP000288216">
    <property type="component" value="Unassembled WGS sequence"/>
</dbReference>
<sequence>MGKENTQFLLLVRFPCGLPSFLRALVFFVAAVVEMPYGYLLISYSPEALHNSDPLLNYQIFARGSTLSDSLHSLLL</sequence>
<keyword evidence="3" id="KW-1185">Reference proteome</keyword>
<accession>A0A401NY27</accession>
<evidence type="ECO:0000313" key="2">
    <source>
        <dbReference type="EMBL" id="GCB65777.1"/>
    </source>
</evidence>
<evidence type="ECO:0000313" key="3">
    <source>
        <dbReference type="Proteomes" id="UP000288216"/>
    </source>
</evidence>
<dbReference type="AlphaFoldDB" id="A0A401NY27"/>
<keyword evidence="1" id="KW-1133">Transmembrane helix</keyword>
<name>A0A401NY27_SCYTO</name>
<feature type="transmembrane region" description="Helical" evidence="1">
    <location>
        <begin position="20"/>
        <end position="42"/>
    </location>
</feature>
<comment type="caution">
    <text evidence="2">The sequence shown here is derived from an EMBL/GenBank/DDBJ whole genome shotgun (WGS) entry which is preliminary data.</text>
</comment>
<dbReference type="EMBL" id="BFAA01004230">
    <property type="protein sequence ID" value="GCB65777.1"/>
    <property type="molecule type" value="Genomic_DNA"/>
</dbReference>
<evidence type="ECO:0000256" key="1">
    <source>
        <dbReference type="SAM" id="Phobius"/>
    </source>
</evidence>
<keyword evidence="1" id="KW-0472">Membrane</keyword>
<reference evidence="2 3" key="1">
    <citation type="journal article" date="2018" name="Nat. Ecol. Evol.">
        <title>Shark genomes provide insights into elasmobranch evolution and the origin of vertebrates.</title>
        <authorList>
            <person name="Hara Y"/>
            <person name="Yamaguchi K"/>
            <person name="Onimaru K"/>
            <person name="Kadota M"/>
            <person name="Koyanagi M"/>
            <person name="Keeley SD"/>
            <person name="Tatsumi K"/>
            <person name="Tanaka K"/>
            <person name="Motone F"/>
            <person name="Kageyama Y"/>
            <person name="Nozu R"/>
            <person name="Adachi N"/>
            <person name="Nishimura O"/>
            <person name="Nakagawa R"/>
            <person name="Tanegashima C"/>
            <person name="Kiyatake I"/>
            <person name="Matsumoto R"/>
            <person name="Murakumo K"/>
            <person name="Nishida K"/>
            <person name="Terakita A"/>
            <person name="Kuratani S"/>
            <person name="Sato K"/>
            <person name="Hyodo S Kuraku.S."/>
        </authorList>
    </citation>
    <scope>NUCLEOTIDE SEQUENCE [LARGE SCALE GENOMIC DNA]</scope>
</reference>
<keyword evidence="1" id="KW-0812">Transmembrane</keyword>
<protein>
    <submittedName>
        <fullName evidence="2">Uncharacterized protein</fullName>
    </submittedName>
</protein>